<accession>A0A382YKK7</accession>
<feature type="domain" description="Flavodoxin-like fold" evidence="1">
    <location>
        <begin position="2"/>
        <end position="54"/>
    </location>
</feature>
<protein>
    <recommendedName>
        <fullName evidence="1">Flavodoxin-like fold domain-containing protein</fullName>
    </recommendedName>
</protein>
<feature type="non-terminal residue" evidence="2">
    <location>
        <position position="1"/>
    </location>
</feature>
<sequence length="63" mass="7277">LKILLVFCHPREFSLTGEIARSFQLGATQSGHEVEFVDLYREEFDPILYEHDEPTDGTLESYS</sequence>
<dbReference type="AlphaFoldDB" id="A0A382YKK7"/>
<evidence type="ECO:0000313" key="2">
    <source>
        <dbReference type="EMBL" id="SVD83610.1"/>
    </source>
</evidence>
<organism evidence="2">
    <name type="scientific">marine metagenome</name>
    <dbReference type="NCBI Taxonomy" id="408172"/>
    <lineage>
        <taxon>unclassified sequences</taxon>
        <taxon>metagenomes</taxon>
        <taxon>ecological metagenomes</taxon>
    </lineage>
</organism>
<proteinExistence type="predicted"/>
<dbReference type="EMBL" id="UINC01176473">
    <property type="protein sequence ID" value="SVD83610.1"/>
    <property type="molecule type" value="Genomic_DNA"/>
</dbReference>
<name>A0A382YKK7_9ZZZZ</name>
<dbReference type="Gene3D" id="3.40.50.360">
    <property type="match status" value="1"/>
</dbReference>
<evidence type="ECO:0000259" key="1">
    <source>
        <dbReference type="Pfam" id="PF02525"/>
    </source>
</evidence>
<reference evidence="2" key="1">
    <citation type="submission" date="2018-05" db="EMBL/GenBank/DDBJ databases">
        <authorList>
            <person name="Lanie J.A."/>
            <person name="Ng W.-L."/>
            <person name="Kazmierczak K.M."/>
            <person name="Andrzejewski T.M."/>
            <person name="Davidsen T.M."/>
            <person name="Wayne K.J."/>
            <person name="Tettelin H."/>
            <person name="Glass J.I."/>
            <person name="Rusch D."/>
            <person name="Podicherti R."/>
            <person name="Tsui H.-C.T."/>
            <person name="Winkler M.E."/>
        </authorList>
    </citation>
    <scope>NUCLEOTIDE SEQUENCE</scope>
</reference>
<gene>
    <name evidence="2" type="ORF">METZ01_LOCUS436464</name>
</gene>
<dbReference type="SUPFAM" id="SSF52218">
    <property type="entry name" value="Flavoproteins"/>
    <property type="match status" value="1"/>
</dbReference>
<feature type="non-terminal residue" evidence="2">
    <location>
        <position position="63"/>
    </location>
</feature>
<dbReference type="Pfam" id="PF02525">
    <property type="entry name" value="Flavodoxin_2"/>
    <property type="match status" value="1"/>
</dbReference>
<dbReference type="InterPro" id="IPR029039">
    <property type="entry name" value="Flavoprotein-like_sf"/>
</dbReference>
<dbReference type="InterPro" id="IPR003680">
    <property type="entry name" value="Flavodoxin_fold"/>
</dbReference>